<evidence type="ECO:0000256" key="1">
    <source>
        <dbReference type="ARBA" id="ARBA00006611"/>
    </source>
</evidence>
<dbReference type="PANTHER" id="PTHR30486">
    <property type="entry name" value="TWITCHING MOTILITY PROTEIN PILT"/>
    <property type="match status" value="1"/>
</dbReference>
<evidence type="ECO:0000313" key="3">
    <source>
        <dbReference type="EMBL" id="MFM0721045.1"/>
    </source>
</evidence>
<comment type="caution">
    <text evidence="3">The sequence shown here is derived from an EMBL/GenBank/DDBJ whole genome shotgun (WGS) entry which is preliminary data.</text>
</comment>
<dbReference type="Gene3D" id="3.40.50.300">
    <property type="entry name" value="P-loop containing nucleotide triphosphate hydrolases"/>
    <property type="match status" value="1"/>
</dbReference>
<name>A0ABW9EQM8_9BURK</name>
<keyword evidence="4" id="KW-1185">Reference proteome</keyword>
<comment type="similarity">
    <text evidence="1">Belongs to the GSP E family.</text>
</comment>
<gene>
    <name evidence="3" type="ORF">PQQ73_32565</name>
</gene>
<feature type="domain" description="AAA+ ATPase" evidence="2">
    <location>
        <begin position="131"/>
        <end position="265"/>
    </location>
</feature>
<dbReference type="InterPro" id="IPR027417">
    <property type="entry name" value="P-loop_NTPase"/>
</dbReference>
<protein>
    <submittedName>
        <fullName evidence="3">ATPase, T2SS/T4P/T4SS family</fullName>
    </submittedName>
</protein>
<evidence type="ECO:0000259" key="2">
    <source>
        <dbReference type="SMART" id="SM00382"/>
    </source>
</evidence>
<sequence>MPSHPTELRDITQEILNLVDQRRSFTDLHIEQDRPMMIKTPRGWIEAEGGPVVLEEMEPLLNSIDEAWDNRLREGALDRQFVLTSCRLRTHVYRASGGRKTVISIRRLPLAPLPLDKLGLPAYVRTMAESSKGLVLVTGVTGSGKTTTIASLLDHINRTRNCHIVTIEQPIEYAIDSQQSIISQREVPTDTRSFSAGMREVLRERADVIMVGEIRDFETAEAVLQASESGHLVFATMHTGSALNTVTRLLSFFPFEQRERHAASLANALIGIICQSLVPSESGEQLVLASELVFNHNQQISALLTDPSKTHLLTDFVRRKEDNMSRPLNENLLQLVSRNVITARDALRATYNRVELHEMLQQLGVR</sequence>
<evidence type="ECO:0000313" key="4">
    <source>
        <dbReference type="Proteomes" id="UP001629392"/>
    </source>
</evidence>
<reference evidence="3 4" key="1">
    <citation type="journal article" date="2024" name="Chem. Sci.">
        <title>Discovery of megapolipeptins by genome mining of a Burkholderiales bacteria collection.</title>
        <authorList>
            <person name="Paulo B.S."/>
            <person name="Recchia M.J.J."/>
            <person name="Lee S."/>
            <person name="Fergusson C.H."/>
            <person name="Romanowski S.B."/>
            <person name="Hernandez A."/>
            <person name="Krull N."/>
            <person name="Liu D.Y."/>
            <person name="Cavanagh H."/>
            <person name="Bos A."/>
            <person name="Gray C.A."/>
            <person name="Murphy B.T."/>
            <person name="Linington R.G."/>
            <person name="Eustaquio A.S."/>
        </authorList>
    </citation>
    <scope>NUCLEOTIDE SEQUENCE [LARGE SCALE GENOMIC DNA]</scope>
    <source>
        <strain evidence="3 4">RL17-350-BIC-E</strain>
    </source>
</reference>
<dbReference type="SMART" id="SM00382">
    <property type="entry name" value="AAA"/>
    <property type="match status" value="1"/>
</dbReference>
<dbReference type="Pfam" id="PF00437">
    <property type="entry name" value="T2SSE"/>
    <property type="match status" value="1"/>
</dbReference>
<dbReference type="Proteomes" id="UP001629392">
    <property type="component" value="Unassembled WGS sequence"/>
</dbReference>
<accession>A0ABW9EQM8</accession>
<dbReference type="SUPFAM" id="SSF52540">
    <property type="entry name" value="P-loop containing nucleoside triphosphate hydrolases"/>
    <property type="match status" value="1"/>
</dbReference>
<dbReference type="EMBL" id="JAQQCL010000038">
    <property type="protein sequence ID" value="MFM0721045.1"/>
    <property type="molecule type" value="Genomic_DNA"/>
</dbReference>
<dbReference type="PANTHER" id="PTHR30486:SF6">
    <property type="entry name" value="TYPE IV PILUS RETRACTATION ATPASE PILT"/>
    <property type="match status" value="1"/>
</dbReference>
<dbReference type="RefSeq" id="WP_408148728.1">
    <property type="nucleotide sequence ID" value="NZ_JAQQCJ010000034.1"/>
</dbReference>
<organism evidence="3 4">
    <name type="scientific">Paraburkholderia strydomiana</name>
    <dbReference type="NCBI Taxonomy" id="1245417"/>
    <lineage>
        <taxon>Bacteria</taxon>
        <taxon>Pseudomonadati</taxon>
        <taxon>Pseudomonadota</taxon>
        <taxon>Betaproteobacteria</taxon>
        <taxon>Burkholderiales</taxon>
        <taxon>Burkholderiaceae</taxon>
        <taxon>Paraburkholderia</taxon>
    </lineage>
</organism>
<dbReference type="InterPro" id="IPR050921">
    <property type="entry name" value="T4SS_GSP_E_ATPase"/>
</dbReference>
<dbReference type="InterPro" id="IPR001482">
    <property type="entry name" value="T2SS/T4SS_dom"/>
</dbReference>
<proteinExistence type="inferred from homology"/>
<dbReference type="InterPro" id="IPR003593">
    <property type="entry name" value="AAA+_ATPase"/>
</dbReference>